<evidence type="ECO:0000313" key="4">
    <source>
        <dbReference type="EMBL" id="SVE06410.1"/>
    </source>
</evidence>
<organism evidence="4">
    <name type="scientific">marine metagenome</name>
    <dbReference type="NCBI Taxonomy" id="408172"/>
    <lineage>
        <taxon>unclassified sequences</taxon>
        <taxon>metagenomes</taxon>
        <taxon>ecological metagenomes</taxon>
    </lineage>
</organism>
<dbReference type="InterPro" id="IPR036921">
    <property type="entry name" value="PurM-like_N_sf"/>
</dbReference>
<dbReference type="PANTHER" id="PTHR10256:SF0">
    <property type="entry name" value="INACTIVE SELENIDE, WATER DIKINASE-LIKE PROTEIN-RELATED"/>
    <property type="match status" value="1"/>
</dbReference>
<dbReference type="NCBIfam" id="TIGR00476">
    <property type="entry name" value="selD"/>
    <property type="match status" value="1"/>
</dbReference>
<evidence type="ECO:0000259" key="3">
    <source>
        <dbReference type="Pfam" id="PF00586"/>
    </source>
</evidence>
<dbReference type="GO" id="GO:0004756">
    <property type="term" value="F:selenide, water dikinase activity"/>
    <property type="evidence" value="ECO:0007669"/>
    <property type="project" value="TreeGrafter"/>
</dbReference>
<dbReference type="SUPFAM" id="SSF55326">
    <property type="entry name" value="PurM N-terminal domain-like"/>
    <property type="match status" value="1"/>
</dbReference>
<dbReference type="PANTHER" id="PTHR10256">
    <property type="entry name" value="SELENIDE, WATER DIKINASE"/>
    <property type="match status" value="1"/>
</dbReference>
<dbReference type="GO" id="GO:0016260">
    <property type="term" value="P:selenocysteine biosynthetic process"/>
    <property type="evidence" value="ECO:0007669"/>
    <property type="project" value="TreeGrafter"/>
</dbReference>
<feature type="non-terminal residue" evidence="4">
    <location>
        <position position="182"/>
    </location>
</feature>
<dbReference type="AlphaFoldDB" id="A0A383AFP2"/>
<dbReference type="SUPFAM" id="SSF56042">
    <property type="entry name" value="PurM C-terminal domain-like"/>
    <property type="match status" value="1"/>
</dbReference>
<dbReference type="Pfam" id="PF00586">
    <property type="entry name" value="AIRS"/>
    <property type="match status" value="1"/>
</dbReference>
<evidence type="ECO:0000256" key="2">
    <source>
        <dbReference type="ARBA" id="ARBA00022840"/>
    </source>
</evidence>
<dbReference type="Gene3D" id="3.30.1330.10">
    <property type="entry name" value="PurM-like, N-terminal domain"/>
    <property type="match status" value="1"/>
</dbReference>
<dbReference type="Gene3D" id="3.90.650.10">
    <property type="entry name" value="PurM-like C-terminal domain"/>
    <property type="match status" value="1"/>
</dbReference>
<gene>
    <name evidence="4" type="ORF">METZ01_LOCUS459264</name>
</gene>
<proteinExistence type="predicted"/>
<evidence type="ECO:0000256" key="1">
    <source>
        <dbReference type="ARBA" id="ARBA00022741"/>
    </source>
</evidence>
<dbReference type="InterPro" id="IPR036676">
    <property type="entry name" value="PurM-like_C_sf"/>
</dbReference>
<dbReference type="InterPro" id="IPR004536">
    <property type="entry name" value="SPS/SelD"/>
</dbReference>
<feature type="domain" description="PurM-like N-terminal" evidence="3">
    <location>
        <begin position="8"/>
        <end position="113"/>
    </location>
</feature>
<keyword evidence="2" id="KW-0067">ATP-binding</keyword>
<name>A0A383AFP2_9ZZZZ</name>
<sequence length="182" mass="19554">MVDHTTKDDAAIYKVSESNAIVFTTDFFSPVVDDPYVFGQIAAANAISDVYAMGGNPFLALNISCFGDNLPNKYIERILAGGNNIAQKANVIIAGGHTINDSEPKYGLAVIGNINPKNVMKVTNAKPNQDLIITKPIGNGIITTAAKSFLLEKQIMDKAIYYMKQLNNVSSEKAISLKVKAG</sequence>
<protein>
    <recommendedName>
        <fullName evidence="3">PurM-like N-terminal domain-containing protein</fullName>
    </recommendedName>
</protein>
<keyword evidence="1" id="KW-0547">Nucleotide-binding</keyword>
<dbReference type="GO" id="GO:0005524">
    <property type="term" value="F:ATP binding"/>
    <property type="evidence" value="ECO:0007669"/>
    <property type="project" value="UniProtKB-KW"/>
</dbReference>
<dbReference type="InterPro" id="IPR016188">
    <property type="entry name" value="PurM-like_N"/>
</dbReference>
<dbReference type="GO" id="GO:0005737">
    <property type="term" value="C:cytoplasm"/>
    <property type="evidence" value="ECO:0007669"/>
    <property type="project" value="TreeGrafter"/>
</dbReference>
<accession>A0A383AFP2</accession>
<dbReference type="EMBL" id="UINC01191660">
    <property type="protein sequence ID" value="SVE06410.1"/>
    <property type="molecule type" value="Genomic_DNA"/>
</dbReference>
<reference evidence="4" key="1">
    <citation type="submission" date="2018-05" db="EMBL/GenBank/DDBJ databases">
        <authorList>
            <person name="Lanie J.A."/>
            <person name="Ng W.-L."/>
            <person name="Kazmierczak K.M."/>
            <person name="Andrzejewski T.M."/>
            <person name="Davidsen T.M."/>
            <person name="Wayne K.J."/>
            <person name="Tettelin H."/>
            <person name="Glass J.I."/>
            <person name="Rusch D."/>
            <person name="Podicherti R."/>
            <person name="Tsui H.-C.T."/>
            <person name="Winkler M.E."/>
        </authorList>
    </citation>
    <scope>NUCLEOTIDE SEQUENCE</scope>
</reference>